<gene>
    <name evidence="10" type="primary">arsB</name>
    <name evidence="10" type="ORF">IGS68_08850</name>
</gene>
<proteinExistence type="inferred from homology"/>
<keyword evidence="6 8" id="KW-1133">Transmembrane helix</keyword>
<protein>
    <submittedName>
        <fullName evidence="10">ACR3 family arsenite efflux transporter</fullName>
    </submittedName>
</protein>
<evidence type="ECO:0000313" key="11">
    <source>
        <dbReference type="Proteomes" id="UP000595197"/>
    </source>
</evidence>
<keyword evidence="3 8" id="KW-0813">Transport</keyword>
<dbReference type="PIRSF" id="PIRSF005508">
    <property type="entry name" value="Acr3"/>
    <property type="match status" value="1"/>
</dbReference>
<dbReference type="Proteomes" id="UP000595197">
    <property type="component" value="Chromosome"/>
</dbReference>
<evidence type="ECO:0000256" key="8">
    <source>
        <dbReference type="PIRNR" id="PIRNR005508"/>
    </source>
</evidence>
<feature type="transmembrane region" description="Helical" evidence="9">
    <location>
        <begin position="90"/>
        <end position="118"/>
    </location>
</feature>
<organism evidence="10 11">
    <name type="scientific">Skermanella cutis</name>
    <dbReference type="NCBI Taxonomy" id="2775420"/>
    <lineage>
        <taxon>Bacteria</taxon>
        <taxon>Pseudomonadati</taxon>
        <taxon>Pseudomonadota</taxon>
        <taxon>Alphaproteobacteria</taxon>
        <taxon>Rhodospirillales</taxon>
        <taxon>Azospirillaceae</taxon>
        <taxon>Skermanella</taxon>
    </lineage>
</organism>
<evidence type="ECO:0000256" key="4">
    <source>
        <dbReference type="ARBA" id="ARBA00022475"/>
    </source>
</evidence>
<evidence type="ECO:0000313" key="10">
    <source>
        <dbReference type="EMBL" id="QQP91294.1"/>
    </source>
</evidence>
<feature type="transmembrane region" description="Helical" evidence="9">
    <location>
        <begin position="263"/>
        <end position="285"/>
    </location>
</feature>
<comment type="similarity">
    <text evidence="2 8">Belongs to the arsenical resistance-3 (ACR3) (TC 2.A.59) family.</text>
</comment>
<evidence type="ECO:0000256" key="3">
    <source>
        <dbReference type="ARBA" id="ARBA00022448"/>
    </source>
</evidence>
<keyword evidence="5 8" id="KW-0812">Transmembrane</keyword>
<feature type="transmembrane region" description="Helical" evidence="9">
    <location>
        <begin position="233"/>
        <end position="251"/>
    </location>
</feature>
<dbReference type="RefSeq" id="WP_201079051.1">
    <property type="nucleotide sequence ID" value="NZ_CP067420.1"/>
</dbReference>
<comment type="subcellular location">
    <subcellularLocation>
        <location evidence="1 8">Cell membrane</location>
        <topology evidence="1 8">Multi-pass membrane protein</topology>
    </subcellularLocation>
</comment>
<dbReference type="NCBIfam" id="TIGR00832">
    <property type="entry name" value="acr3"/>
    <property type="match status" value="1"/>
</dbReference>
<sequence length="372" mass="39888">MSAQCEITARRSAGAPLGAFERYLSVWVALCIGAGIALGLLLPGLFGFLATLEFASVNFVVAVLIWVMIYPMMVAVDFSSLRRIGERPRGLVITIVVNWLIKPFTMAGLGILFFELLFRDLVDPQDAKEYIAGMILLGAAPCTAMVFVWSQLTRGDATYTLVQVSLNDIIMVIAFAPIVALLLGVTDVVVPWQTLILSVVLYVVIPLAAGYATRRALHAAEDPDAVTRFTGRLKPYTIIGLLATIVLLFGFQGGTIVEQPFVILLIAVPLLVQSYAIFAIGYVWAWAWRVPFAIAAPAALIGTSNFFELAVAVAISLFGLESGAALATVVGVLVEVPVMLSLVALCNRTRDRFPVEAASARVPAGSGGLSRR</sequence>
<keyword evidence="11" id="KW-1185">Reference proteome</keyword>
<reference evidence="10" key="1">
    <citation type="submission" date="2021-02" db="EMBL/GenBank/DDBJ databases">
        <title>Skermanella TT6 skin isolate.</title>
        <authorList>
            <person name="Lee K."/>
            <person name="Ganzorig M."/>
        </authorList>
    </citation>
    <scope>NUCLEOTIDE SEQUENCE</scope>
    <source>
        <strain evidence="10">TT6</strain>
    </source>
</reference>
<keyword evidence="7 8" id="KW-0472">Membrane</keyword>
<feature type="transmembrane region" description="Helical" evidence="9">
    <location>
        <begin position="192"/>
        <end position="212"/>
    </location>
</feature>
<feature type="transmembrane region" description="Helical" evidence="9">
    <location>
        <begin position="324"/>
        <end position="345"/>
    </location>
</feature>
<dbReference type="PANTHER" id="PTHR43057">
    <property type="entry name" value="ARSENITE EFFLUX TRANSPORTER"/>
    <property type="match status" value="1"/>
</dbReference>
<dbReference type="InterPro" id="IPR038770">
    <property type="entry name" value="Na+/solute_symporter_sf"/>
</dbReference>
<dbReference type="Gene3D" id="1.20.1530.20">
    <property type="match status" value="1"/>
</dbReference>
<feature type="transmembrane region" description="Helical" evidence="9">
    <location>
        <begin position="164"/>
        <end position="186"/>
    </location>
</feature>
<evidence type="ECO:0000256" key="5">
    <source>
        <dbReference type="ARBA" id="ARBA00022692"/>
    </source>
</evidence>
<evidence type="ECO:0000256" key="6">
    <source>
        <dbReference type="ARBA" id="ARBA00022989"/>
    </source>
</evidence>
<dbReference type="EMBL" id="CP067420">
    <property type="protein sequence ID" value="QQP91294.1"/>
    <property type="molecule type" value="Genomic_DNA"/>
</dbReference>
<keyword evidence="4 8" id="KW-1003">Cell membrane</keyword>
<feature type="transmembrane region" description="Helical" evidence="9">
    <location>
        <begin position="292"/>
        <end position="318"/>
    </location>
</feature>
<evidence type="ECO:0000256" key="7">
    <source>
        <dbReference type="ARBA" id="ARBA00023136"/>
    </source>
</evidence>
<dbReference type="InterPro" id="IPR004706">
    <property type="entry name" value="Arsenical-R_Acr3"/>
</dbReference>
<evidence type="ECO:0000256" key="9">
    <source>
        <dbReference type="SAM" id="Phobius"/>
    </source>
</evidence>
<evidence type="ECO:0000256" key="1">
    <source>
        <dbReference type="ARBA" id="ARBA00004651"/>
    </source>
</evidence>
<feature type="transmembrane region" description="Helical" evidence="9">
    <location>
        <begin position="55"/>
        <end position="78"/>
    </location>
</feature>
<accession>A0ABX7BAY4</accession>
<feature type="transmembrane region" description="Helical" evidence="9">
    <location>
        <begin position="130"/>
        <end position="152"/>
    </location>
</feature>
<dbReference type="InterPro" id="IPR002657">
    <property type="entry name" value="BilAc:Na_symport/Acr3"/>
</dbReference>
<feature type="transmembrane region" description="Helical" evidence="9">
    <location>
        <begin position="26"/>
        <end position="49"/>
    </location>
</feature>
<evidence type="ECO:0000256" key="2">
    <source>
        <dbReference type="ARBA" id="ARBA00010110"/>
    </source>
</evidence>
<dbReference type="Pfam" id="PF01758">
    <property type="entry name" value="SBF"/>
    <property type="match status" value="1"/>
</dbReference>
<dbReference type="PANTHER" id="PTHR43057:SF1">
    <property type="entry name" value="ARSENICAL-RESISTANCE PROTEIN 3"/>
    <property type="match status" value="1"/>
</dbReference>
<name>A0ABX7BAY4_9PROT</name>